<dbReference type="Proteomes" id="UP000036681">
    <property type="component" value="Unplaced"/>
</dbReference>
<keyword evidence="2" id="KW-0812">Transmembrane</keyword>
<dbReference type="WBParaSite" id="ALUE_0000631101-mRNA-1">
    <property type="protein sequence ID" value="ALUE_0000631101-mRNA-1"/>
    <property type="gene ID" value="ALUE_0000631101"/>
</dbReference>
<keyword evidence="2" id="KW-1133">Transmembrane helix</keyword>
<keyword evidence="2" id="KW-0472">Membrane</keyword>
<accession>A0A0M3HU74</accession>
<reference evidence="4" key="1">
    <citation type="submission" date="2017-02" db="UniProtKB">
        <authorList>
            <consortium name="WormBaseParasite"/>
        </authorList>
    </citation>
    <scope>IDENTIFICATION</scope>
</reference>
<protein>
    <submittedName>
        <fullName evidence="4">Copper transporter</fullName>
    </submittedName>
</protein>
<name>A0A0M3HU74_ASCLU</name>
<proteinExistence type="predicted"/>
<keyword evidence="3" id="KW-1185">Reference proteome</keyword>
<sequence length="125" mass="13325">MCDSPDPSSICLHSPRLLINPRPPLEPTVTSTGARRGGGGEGAQWTTNKKAAGVSMSTQLMGIPLWACYAFGACFLLLLLVLLLDYLVIRRNALGNTCCLSAAKFSHSTGQPVHQKKSTNILLSV</sequence>
<evidence type="ECO:0000313" key="4">
    <source>
        <dbReference type="WBParaSite" id="ALUE_0000631101-mRNA-1"/>
    </source>
</evidence>
<dbReference type="AlphaFoldDB" id="A0A0M3HU74"/>
<organism evidence="3 4">
    <name type="scientific">Ascaris lumbricoides</name>
    <name type="common">Giant roundworm</name>
    <dbReference type="NCBI Taxonomy" id="6252"/>
    <lineage>
        <taxon>Eukaryota</taxon>
        <taxon>Metazoa</taxon>
        <taxon>Ecdysozoa</taxon>
        <taxon>Nematoda</taxon>
        <taxon>Chromadorea</taxon>
        <taxon>Rhabditida</taxon>
        <taxon>Spirurina</taxon>
        <taxon>Ascaridomorpha</taxon>
        <taxon>Ascaridoidea</taxon>
        <taxon>Ascarididae</taxon>
        <taxon>Ascaris</taxon>
    </lineage>
</organism>
<evidence type="ECO:0000256" key="2">
    <source>
        <dbReference type="SAM" id="Phobius"/>
    </source>
</evidence>
<evidence type="ECO:0000313" key="3">
    <source>
        <dbReference type="Proteomes" id="UP000036681"/>
    </source>
</evidence>
<evidence type="ECO:0000256" key="1">
    <source>
        <dbReference type="SAM" id="MobiDB-lite"/>
    </source>
</evidence>
<feature type="region of interest" description="Disordered" evidence="1">
    <location>
        <begin position="22"/>
        <end position="45"/>
    </location>
</feature>
<feature type="transmembrane region" description="Helical" evidence="2">
    <location>
        <begin position="63"/>
        <end position="84"/>
    </location>
</feature>